<organism evidence="3 4">
    <name type="scientific">Paraburkholderia polaris</name>
    <dbReference type="NCBI Taxonomy" id="2728848"/>
    <lineage>
        <taxon>Bacteria</taxon>
        <taxon>Pseudomonadati</taxon>
        <taxon>Pseudomonadota</taxon>
        <taxon>Betaproteobacteria</taxon>
        <taxon>Burkholderiales</taxon>
        <taxon>Burkholderiaceae</taxon>
        <taxon>Paraburkholderia</taxon>
    </lineage>
</organism>
<dbReference type="Proteomes" id="UP000544134">
    <property type="component" value="Unassembled WGS sequence"/>
</dbReference>
<proteinExistence type="predicted"/>
<evidence type="ECO:0000313" key="4">
    <source>
        <dbReference type="Proteomes" id="UP000544134"/>
    </source>
</evidence>
<evidence type="ECO:0000313" key="3">
    <source>
        <dbReference type="EMBL" id="NML97962.1"/>
    </source>
</evidence>
<evidence type="ECO:0000259" key="2">
    <source>
        <dbReference type="Pfam" id="PF04366"/>
    </source>
</evidence>
<accession>A0A848I9R9</accession>
<feature type="chain" id="PRO_5032465893" evidence="1">
    <location>
        <begin position="20"/>
        <end position="195"/>
    </location>
</feature>
<keyword evidence="1" id="KW-0732">Signal</keyword>
<feature type="signal peptide" evidence="1">
    <location>
        <begin position="1"/>
        <end position="19"/>
    </location>
</feature>
<protein>
    <submittedName>
        <fullName evidence="3">Lipid-binding SYLF domain-containing protein</fullName>
    </submittedName>
</protein>
<dbReference type="Pfam" id="PF04366">
    <property type="entry name" value="Ysc84"/>
    <property type="match status" value="1"/>
</dbReference>
<reference evidence="3 4" key="1">
    <citation type="submission" date="2020-04" db="EMBL/GenBank/DDBJ databases">
        <title>Paraburkholderia sp. RP-4-7 isolated from soil.</title>
        <authorList>
            <person name="Dahal R.H."/>
        </authorList>
    </citation>
    <scope>NUCLEOTIDE SEQUENCE [LARGE SCALE GENOMIC DNA]</scope>
    <source>
        <strain evidence="3 4">RP-4-7</strain>
    </source>
</reference>
<dbReference type="EMBL" id="JABBGJ010000007">
    <property type="protein sequence ID" value="NML97962.1"/>
    <property type="molecule type" value="Genomic_DNA"/>
</dbReference>
<dbReference type="CDD" id="cd11524">
    <property type="entry name" value="SYLF"/>
    <property type="match status" value="1"/>
</dbReference>
<dbReference type="PROSITE" id="PS51257">
    <property type="entry name" value="PROKAR_LIPOPROTEIN"/>
    <property type="match status" value="1"/>
</dbReference>
<sequence length="195" mass="20236">MLKCVRYIAIVPLLTVAAACSTGDSSMSAPQSTTATPVAEDAVLKQDSLAALQTLYAKEPKAKEIGDKSKAILVFPNLVKAGFIAGVQGGDGVLIENGKITGVYNNTAVSYGLQAGVQTFAEAMFLTTDAAVNYLHSSDGWSIGMGPSVVVIDAGKARSLTTTTLQSDVYAFIFGQQGLMAGLGLQGQKITRLRG</sequence>
<dbReference type="AlphaFoldDB" id="A0A848I9R9"/>
<comment type="caution">
    <text evidence="3">The sequence shown here is derived from an EMBL/GenBank/DDBJ whole genome shotgun (WGS) entry which is preliminary data.</text>
</comment>
<name>A0A848I9R9_9BURK</name>
<gene>
    <name evidence="3" type="ORF">HHL24_08370</name>
</gene>
<dbReference type="InterPro" id="IPR007461">
    <property type="entry name" value="Ysc84_actin-binding"/>
</dbReference>
<feature type="domain" description="Ysc84 actin-binding" evidence="2">
    <location>
        <begin position="108"/>
        <end position="191"/>
    </location>
</feature>
<keyword evidence="4" id="KW-1185">Reference proteome</keyword>
<evidence type="ECO:0000256" key="1">
    <source>
        <dbReference type="SAM" id="SignalP"/>
    </source>
</evidence>